<protein>
    <submittedName>
        <fullName evidence="2">Acyl-CoA thioesterase I</fullName>
    </submittedName>
</protein>
<dbReference type="AlphaFoldDB" id="F4H6M1"/>
<evidence type="ECO:0000259" key="1">
    <source>
        <dbReference type="Pfam" id="PF13472"/>
    </source>
</evidence>
<keyword evidence="3" id="KW-1185">Reference proteome</keyword>
<feature type="domain" description="SGNH hydrolase-type esterase" evidence="1">
    <location>
        <begin position="18"/>
        <end position="185"/>
    </location>
</feature>
<name>F4H6M1_CELFA</name>
<accession>F4H6M1</accession>
<evidence type="ECO:0000313" key="3">
    <source>
        <dbReference type="Proteomes" id="UP000008460"/>
    </source>
</evidence>
<dbReference type="STRING" id="590998.Celf_2658"/>
<dbReference type="HOGENOM" id="CLU_088196_0_0_11"/>
<dbReference type="KEGG" id="cfi:Celf_2658"/>
<gene>
    <name evidence="2" type="ordered locus">Celf_2658</name>
</gene>
<dbReference type="EMBL" id="CP002666">
    <property type="protein sequence ID" value="AEE46782.1"/>
    <property type="molecule type" value="Genomic_DNA"/>
</dbReference>
<dbReference type="Proteomes" id="UP000008460">
    <property type="component" value="Chromosome"/>
</dbReference>
<dbReference type="eggNOG" id="COG2755">
    <property type="taxonomic scope" value="Bacteria"/>
</dbReference>
<dbReference type="InterPro" id="IPR036514">
    <property type="entry name" value="SGNH_hydro_sf"/>
</dbReference>
<dbReference type="InterPro" id="IPR013830">
    <property type="entry name" value="SGNH_hydro"/>
</dbReference>
<dbReference type="Pfam" id="PF13472">
    <property type="entry name" value="Lipase_GDSL_2"/>
    <property type="match status" value="1"/>
</dbReference>
<sequence>MSGVGESEGTVGELRLAVVGDELAAGAGDPKGLGWVGRVVARTPAPEPLTALTLAVPGETTSGLGARWEDEVGRRLSAEADNRLVVALGRADVAAGLSLARSRLNLANILDVAEQRRIPAFVVGPPPGATADAEKLADLSAAFADVALRRRVPYVDTYTPLAAHDQWLGDLAAGNGVLPGQAGYGLMAWLVLHTGWHAWLGLPDDTA</sequence>
<reference evidence="2 3" key="1">
    <citation type="submission" date="2011-04" db="EMBL/GenBank/DDBJ databases">
        <title>Complete sequence of Cellulomonas fimi ATCC 484.</title>
        <authorList>
            <consortium name="US DOE Joint Genome Institute"/>
            <person name="Lucas S."/>
            <person name="Han J."/>
            <person name="Lapidus A."/>
            <person name="Cheng J.-F."/>
            <person name="Goodwin L."/>
            <person name="Pitluck S."/>
            <person name="Peters L."/>
            <person name="Chertkov O."/>
            <person name="Detter J.C."/>
            <person name="Han C."/>
            <person name="Tapia R."/>
            <person name="Land M."/>
            <person name="Hauser L."/>
            <person name="Kyrpides N."/>
            <person name="Ivanova N."/>
            <person name="Ovchinnikova G."/>
            <person name="Pagani I."/>
            <person name="Mead D."/>
            <person name="Brumm P."/>
            <person name="Woyke T."/>
        </authorList>
    </citation>
    <scope>NUCLEOTIDE SEQUENCE [LARGE SCALE GENOMIC DNA]</scope>
    <source>
        <strain evidence="3">ATCC 484 / DSM 20113 / JCM 1341 / NBRC 15513 / NCIMB 8980 / NCTC 7547</strain>
    </source>
</reference>
<evidence type="ECO:0000313" key="2">
    <source>
        <dbReference type="EMBL" id="AEE46782.1"/>
    </source>
</evidence>
<dbReference type="Gene3D" id="3.40.50.1110">
    <property type="entry name" value="SGNH hydrolase"/>
    <property type="match status" value="1"/>
</dbReference>
<organism evidence="2 3">
    <name type="scientific">Cellulomonas fimi (strain ATCC 484 / DSM 20113 / JCM 1341 / CCUG 24087 / LMG 16345 / NBRC 15513 / NCIMB 8980 / NCTC 7547 / NRS-133)</name>
    <dbReference type="NCBI Taxonomy" id="590998"/>
    <lineage>
        <taxon>Bacteria</taxon>
        <taxon>Bacillati</taxon>
        <taxon>Actinomycetota</taxon>
        <taxon>Actinomycetes</taxon>
        <taxon>Micrococcales</taxon>
        <taxon>Cellulomonadaceae</taxon>
        <taxon>Cellulomonas</taxon>
    </lineage>
</organism>
<proteinExistence type="predicted"/>
<dbReference type="SUPFAM" id="SSF52266">
    <property type="entry name" value="SGNH hydrolase"/>
    <property type="match status" value="1"/>
</dbReference>